<dbReference type="Proteomes" id="UP000299102">
    <property type="component" value="Unassembled WGS sequence"/>
</dbReference>
<gene>
    <name evidence="1" type="ORF">EVAR_32489_1</name>
</gene>
<reference evidence="1 2" key="1">
    <citation type="journal article" date="2019" name="Commun. Biol.">
        <title>The bagworm genome reveals a unique fibroin gene that provides high tensile strength.</title>
        <authorList>
            <person name="Kono N."/>
            <person name="Nakamura H."/>
            <person name="Ohtoshi R."/>
            <person name="Tomita M."/>
            <person name="Numata K."/>
            <person name="Arakawa K."/>
        </authorList>
    </citation>
    <scope>NUCLEOTIDE SEQUENCE [LARGE SCALE GENOMIC DNA]</scope>
</reference>
<evidence type="ECO:0000313" key="2">
    <source>
        <dbReference type="Proteomes" id="UP000299102"/>
    </source>
</evidence>
<evidence type="ECO:0000313" key="1">
    <source>
        <dbReference type="EMBL" id="GBP46970.1"/>
    </source>
</evidence>
<proteinExistence type="predicted"/>
<sequence>MPLMPEQNSNTRGDIIAYEISLHLSIIPPITNSAAPAPVHRVQKAARFVDAFSLQLIRFTITKEVHTTSETSVRFSCATILVEPFGFDRIRAPIDI</sequence>
<name>A0A4C1W7V1_EUMVA</name>
<dbReference type="AlphaFoldDB" id="A0A4C1W7V1"/>
<comment type="caution">
    <text evidence="1">The sequence shown here is derived from an EMBL/GenBank/DDBJ whole genome shotgun (WGS) entry which is preliminary data.</text>
</comment>
<dbReference type="EMBL" id="BGZK01000493">
    <property type="protein sequence ID" value="GBP46970.1"/>
    <property type="molecule type" value="Genomic_DNA"/>
</dbReference>
<protein>
    <submittedName>
        <fullName evidence="1">Uncharacterized protein</fullName>
    </submittedName>
</protein>
<organism evidence="1 2">
    <name type="scientific">Eumeta variegata</name>
    <name type="common">Bagworm moth</name>
    <name type="synonym">Eumeta japonica</name>
    <dbReference type="NCBI Taxonomy" id="151549"/>
    <lineage>
        <taxon>Eukaryota</taxon>
        <taxon>Metazoa</taxon>
        <taxon>Ecdysozoa</taxon>
        <taxon>Arthropoda</taxon>
        <taxon>Hexapoda</taxon>
        <taxon>Insecta</taxon>
        <taxon>Pterygota</taxon>
        <taxon>Neoptera</taxon>
        <taxon>Endopterygota</taxon>
        <taxon>Lepidoptera</taxon>
        <taxon>Glossata</taxon>
        <taxon>Ditrysia</taxon>
        <taxon>Tineoidea</taxon>
        <taxon>Psychidae</taxon>
        <taxon>Oiketicinae</taxon>
        <taxon>Eumeta</taxon>
    </lineage>
</organism>
<accession>A0A4C1W7V1</accession>
<keyword evidence="2" id="KW-1185">Reference proteome</keyword>